<name>A0ABV7QIE4_9PSEU</name>
<evidence type="ECO:0000313" key="1">
    <source>
        <dbReference type="EMBL" id="MFC3511298.1"/>
    </source>
</evidence>
<sequence>MRKGNWERHPVLHEAAGKVVRTAELEELGMSRSSIYRRCLPGGPWRRLLPGVVLLLPCEPDSAQQIEAALLRGGPDSMVTGLWAARLHGLSQTPEPDQIHLLVPDRREVSSVGFTLVERTTRLPQPVARNGVPVAPAYRAVLDAVRRIRDFDAVRALLAESVQRRRCTLEQLTRELSRGSQRGSALPRRALTALLAGTQSVAEADAWEIWKTTGLPEAEWNVVVTTGTGEFVARPDAWWDDVALAWEIDSRAWHEKWDDYSATLQRNARYAAAGIVVLQTLPIRLRTEPDQVAAELRAAHEAAARRPRPSVIRRHAA</sequence>
<gene>
    <name evidence="1" type="ORF">ACFORO_14060</name>
</gene>
<reference evidence="2" key="1">
    <citation type="journal article" date="2019" name="Int. J. Syst. Evol. Microbiol.">
        <title>The Global Catalogue of Microorganisms (GCM) 10K type strain sequencing project: providing services to taxonomists for standard genome sequencing and annotation.</title>
        <authorList>
            <consortium name="The Broad Institute Genomics Platform"/>
            <consortium name="The Broad Institute Genome Sequencing Center for Infectious Disease"/>
            <person name="Wu L."/>
            <person name="Ma J."/>
        </authorList>
    </citation>
    <scope>NUCLEOTIDE SEQUENCE [LARGE SCALE GENOMIC DNA]</scope>
    <source>
        <strain evidence="2">CGMCC 4.7682</strain>
    </source>
</reference>
<dbReference type="Proteomes" id="UP001595764">
    <property type="component" value="Unassembled WGS sequence"/>
</dbReference>
<accession>A0ABV7QIE4</accession>
<protein>
    <recommendedName>
        <fullName evidence="3">DUF559 domain-containing protein</fullName>
    </recommendedName>
</protein>
<keyword evidence="2" id="KW-1185">Reference proteome</keyword>
<dbReference type="RefSeq" id="WP_377873687.1">
    <property type="nucleotide sequence ID" value="NZ_JBHMAY010000056.1"/>
</dbReference>
<evidence type="ECO:0000313" key="2">
    <source>
        <dbReference type="Proteomes" id="UP001595764"/>
    </source>
</evidence>
<comment type="caution">
    <text evidence="1">The sequence shown here is derived from an EMBL/GenBank/DDBJ whole genome shotgun (WGS) entry which is preliminary data.</text>
</comment>
<organism evidence="1 2">
    <name type="scientific">Amycolatopsis halotolerans</name>
    <dbReference type="NCBI Taxonomy" id="330083"/>
    <lineage>
        <taxon>Bacteria</taxon>
        <taxon>Bacillati</taxon>
        <taxon>Actinomycetota</taxon>
        <taxon>Actinomycetes</taxon>
        <taxon>Pseudonocardiales</taxon>
        <taxon>Pseudonocardiaceae</taxon>
        <taxon>Amycolatopsis</taxon>
    </lineage>
</organism>
<evidence type="ECO:0008006" key="3">
    <source>
        <dbReference type="Google" id="ProtNLM"/>
    </source>
</evidence>
<dbReference type="EMBL" id="JBHRWI010000018">
    <property type="protein sequence ID" value="MFC3511298.1"/>
    <property type="molecule type" value="Genomic_DNA"/>
</dbReference>
<proteinExistence type="predicted"/>